<evidence type="ECO:0000256" key="2">
    <source>
        <dbReference type="ARBA" id="ARBA00022692"/>
    </source>
</evidence>
<dbReference type="InterPro" id="IPR011701">
    <property type="entry name" value="MFS"/>
</dbReference>
<dbReference type="SUPFAM" id="SSF103473">
    <property type="entry name" value="MFS general substrate transporter"/>
    <property type="match status" value="2"/>
</dbReference>
<dbReference type="GO" id="GO:0005886">
    <property type="term" value="C:plasma membrane"/>
    <property type="evidence" value="ECO:0007669"/>
    <property type="project" value="TreeGrafter"/>
</dbReference>
<evidence type="ECO:0000256" key="4">
    <source>
        <dbReference type="ARBA" id="ARBA00023136"/>
    </source>
</evidence>
<proteinExistence type="predicted"/>
<accession>A0A163JUL7</accession>
<reference evidence="5 6" key="1">
    <citation type="journal article" date="2016" name="Sci. Rep.">
        <title>Draft genome sequencing and secretome analysis of fungal phytopathogen Ascochyta rabiei provides insight into the necrotrophic effector repertoire.</title>
        <authorList>
            <person name="Verma S."/>
            <person name="Gazara R.K."/>
            <person name="Nizam S."/>
            <person name="Parween S."/>
            <person name="Chattopadhyay D."/>
            <person name="Verma P.K."/>
        </authorList>
    </citation>
    <scope>NUCLEOTIDE SEQUENCE [LARGE SCALE GENOMIC DNA]</scope>
    <source>
        <strain evidence="5 6">ArDII</strain>
    </source>
</reference>
<dbReference type="PROSITE" id="PS50850">
    <property type="entry name" value="MFS"/>
    <property type="match status" value="1"/>
</dbReference>
<dbReference type="Pfam" id="PF07690">
    <property type="entry name" value="MFS_1"/>
    <property type="match status" value="1"/>
</dbReference>
<dbReference type="GO" id="GO:0022857">
    <property type="term" value="F:transmembrane transporter activity"/>
    <property type="evidence" value="ECO:0007669"/>
    <property type="project" value="InterPro"/>
</dbReference>
<comment type="caution">
    <text evidence="5">The sequence shown here is derived from an EMBL/GenBank/DDBJ whole genome shotgun (WGS) entry which is preliminary data.</text>
</comment>
<dbReference type="PANTHER" id="PTHR23501">
    <property type="entry name" value="MAJOR FACILITATOR SUPERFAMILY"/>
    <property type="match status" value="1"/>
</dbReference>
<evidence type="ECO:0000313" key="5">
    <source>
        <dbReference type="EMBL" id="KZM26607.1"/>
    </source>
</evidence>
<dbReference type="EMBL" id="JYNV01000103">
    <property type="protein sequence ID" value="KZM26607.1"/>
    <property type="molecule type" value="Genomic_DNA"/>
</dbReference>
<protein>
    <submittedName>
        <fullName evidence="5">Transmembrane transport</fullName>
    </submittedName>
</protein>
<dbReference type="OrthoDB" id="6770063at2759"/>
<evidence type="ECO:0000256" key="3">
    <source>
        <dbReference type="ARBA" id="ARBA00022989"/>
    </source>
</evidence>
<dbReference type="AlphaFoldDB" id="A0A163JUL7"/>
<keyword evidence="6" id="KW-1185">Reference proteome</keyword>
<name>A0A163JUL7_DIDRA</name>
<comment type="subcellular location">
    <subcellularLocation>
        <location evidence="1">Membrane</location>
        <topology evidence="1">Multi-pass membrane protein</topology>
    </subcellularLocation>
</comment>
<dbReference type="Gene3D" id="1.20.1250.20">
    <property type="entry name" value="MFS general substrate transporter like domains"/>
    <property type="match status" value="1"/>
</dbReference>
<evidence type="ECO:0000256" key="1">
    <source>
        <dbReference type="ARBA" id="ARBA00004141"/>
    </source>
</evidence>
<keyword evidence="4" id="KW-0472">Membrane</keyword>
<gene>
    <name evidence="5" type="ORF">ST47_g2355</name>
</gene>
<dbReference type="InterPro" id="IPR020846">
    <property type="entry name" value="MFS_dom"/>
</dbReference>
<organism evidence="5 6">
    <name type="scientific">Didymella rabiei</name>
    <name type="common">Chickpea ascochyta blight fungus</name>
    <name type="synonym">Mycosphaerella rabiei</name>
    <dbReference type="NCBI Taxonomy" id="5454"/>
    <lineage>
        <taxon>Eukaryota</taxon>
        <taxon>Fungi</taxon>
        <taxon>Dikarya</taxon>
        <taxon>Ascomycota</taxon>
        <taxon>Pezizomycotina</taxon>
        <taxon>Dothideomycetes</taxon>
        <taxon>Pleosporomycetidae</taxon>
        <taxon>Pleosporales</taxon>
        <taxon>Pleosporineae</taxon>
        <taxon>Didymellaceae</taxon>
        <taxon>Ascochyta</taxon>
    </lineage>
</organism>
<dbReference type="Proteomes" id="UP000076837">
    <property type="component" value="Unassembled WGS sequence"/>
</dbReference>
<sequence>MKTTVRTQSDVDCSSGATLAGNSKFPSKATWAAHGRRWKFLLLLLPGFYTASMDLTIVATAQPFIASHFQALNQLSWIGTAFTLTDTAFVPVFGQLADVFGRFAALELAVAIMSLGGVLCAAAPAWPVLVLGRALQGVGTAGMSTCSLIILADKVSLKEQAFNTSIFHFLIGVAYATGPLIGGYMTKVHWRYVFVLLSALSGFSIITIAFLRPDLKKGRCSLTHPRSGQTHLQSFLGGCACIDFIGTASFVCGVLLILLATSWGGSEYPWASPAVLVPLVVGPLLLVFFVFYQRSMAAVHRLTEKFPQTMPLVPYHLFQEKDVTLVCIISAATGAALYSCFYFAGVYFTMVENLDPGKAGLQLLFYVPGIGVGVYTAIMMCNVYPRQTIWPLLLGTIVETGSIGALAWAISAREKTAVNILMGVAGFGTGIRFMPENLHLTGMYRDRIAVILALLSFAGPFGGTIALTVMGSVFQNKMSGYFEGGNGSSGFDINSAAALDAINNLEPEKLEHFRSAAADAVSLAFISIIPFLAISIIAALMLGNVWISKDKEKPKKGESTGEMAADPDVAMQDQTQSVQRDGRPDVLTGMYFRAILRLTVAAERHPGPLEVRLDRPGQAVAHVQDSST</sequence>
<dbReference type="InterPro" id="IPR036259">
    <property type="entry name" value="MFS_trans_sf"/>
</dbReference>
<evidence type="ECO:0000313" key="6">
    <source>
        <dbReference type="Proteomes" id="UP000076837"/>
    </source>
</evidence>
<keyword evidence="2 5" id="KW-0812">Transmembrane</keyword>
<dbReference type="PANTHER" id="PTHR23501:SF39">
    <property type="entry name" value="MULTIDRUG TRANSPORTER, PUTATIVE (AFU_ORTHOLOGUE AFUA_1G05010)-RELATED"/>
    <property type="match status" value="1"/>
</dbReference>
<keyword evidence="3" id="KW-1133">Transmembrane helix</keyword>